<accession>A0A974S6X2</accession>
<sequence length="66" mass="7467">MRVEELDAEGGVLGSHETSWTLRWSTRQEMAYLLELTGFEALSLYSDFQRSPAAYGGEQLWVARAV</sequence>
<organism evidence="1">
    <name type="scientific">Phenylobacterium glaciei</name>
    <dbReference type="NCBI Taxonomy" id="2803784"/>
    <lineage>
        <taxon>Bacteria</taxon>
        <taxon>Pseudomonadati</taxon>
        <taxon>Pseudomonadota</taxon>
        <taxon>Alphaproteobacteria</taxon>
        <taxon>Caulobacterales</taxon>
        <taxon>Caulobacteraceae</taxon>
        <taxon>Phenylobacterium</taxon>
    </lineage>
</organism>
<gene>
    <name evidence="1" type="ORF">JKL49_15415</name>
</gene>
<dbReference type="EMBL" id="CP068570">
    <property type="protein sequence ID" value="QQZ48785.1"/>
    <property type="molecule type" value="Genomic_DNA"/>
</dbReference>
<dbReference type="AlphaFoldDB" id="A0A974S6X2"/>
<name>A0A974S6X2_9CAUL</name>
<evidence type="ECO:0000313" key="1">
    <source>
        <dbReference type="EMBL" id="QQZ48785.1"/>
    </source>
</evidence>
<protein>
    <submittedName>
        <fullName evidence="1">Uncharacterized protein</fullName>
    </submittedName>
</protein>
<proteinExistence type="predicted"/>
<reference evidence="1" key="1">
    <citation type="submission" date="2021-01" db="EMBL/GenBank/DDBJ databases">
        <title>Genome sequence of Phenylobacterium sp. 20VBR1 isolated from a valley glaceir, Ny-Alesund, Svalbard.</title>
        <authorList>
            <person name="Thomas F.A."/>
            <person name="Krishnan K.P."/>
            <person name="Sinha R.K."/>
        </authorList>
    </citation>
    <scope>NUCLEOTIDE SEQUENCE</scope>
    <source>
        <strain evidence="1">20VBR1</strain>
    </source>
</reference>